<dbReference type="InterPro" id="IPR043605">
    <property type="entry name" value="DUF883_C"/>
</dbReference>
<dbReference type="EMBL" id="CP148074">
    <property type="protein sequence ID" value="WXL27363.1"/>
    <property type="molecule type" value="Genomic_DNA"/>
</dbReference>
<evidence type="ECO:0000313" key="12">
    <source>
        <dbReference type="Proteomes" id="UP001476583"/>
    </source>
</evidence>
<evidence type="ECO:0000256" key="7">
    <source>
        <dbReference type="ARBA" id="ARBA00023136"/>
    </source>
</evidence>
<evidence type="ECO:0000259" key="9">
    <source>
        <dbReference type="Pfam" id="PF05957"/>
    </source>
</evidence>
<name>A0ABZ2RMM7_ECTME</name>
<dbReference type="Proteomes" id="UP001476583">
    <property type="component" value="Chromosome"/>
</dbReference>
<dbReference type="PANTHER" id="PTHR35893:SF3">
    <property type="entry name" value="INNER MEMBRANE PROTEIN"/>
    <property type="match status" value="1"/>
</dbReference>
<evidence type="ECO:0000256" key="3">
    <source>
        <dbReference type="ARBA" id="ARBA00022475"/>
    </source>
</evidence>
<evidence type="ECO:0000256" key="6">
    <source>
        <dbReference type="ARBA" id="ARBA00022989"/>
    </source>
</evidence>
<feature type="domain" description="DUF883" evidence="10">
    <location>
        <begin position="78"/>
        <end position="107"/>
    </location>
</feature>
<protein>
    <submittedName>
        <fullName evidence="11">YqjD family protein</fullName>
    </submittedName>
</protein>
<keyword evidence="5 8" id="KW-0812">Transmembrane</keyword>
<dbReference type="Pfam" id="PF19029">
    <property type="entry name" value="DUF883_C"/>
    <property type="match status" value="1"/>
</dbReference>
<feature type="transmembrane region" description="Helical" evidence="8">
    <location>
        <begin position="87"/>
        <end position="105"/>
    </location>
</feature>
<dbReference type="InterPro" id="IPR043604">
    <property type="entry name" value="DUF883_N"/>
</dbReference>
<evidence type="ECO:0000313" key="11">
    <source>
        <dbReference type="EMBL" id="WXL27363.1"/>
    </source>
</evidence>
<keyword evidence="7 8" id="KW-0472">Membrane</keyword>
<keyword evidence="12" id="KW-1185">Reference proteome</keyword>
<feature type="domain" description="DUF883" evidence="9">
    <location>
        <begin position="15"/>
        <end position="65"/>
    </location>
</feature>
<accession>A0ABZ2RMM7</accession>
<dbReference type="PANTHER" id="PTHR35893">
    <property type="entry name" value="INNER MEMBRANE PROTEIN-RELATED"/>
    <property type="match status" value="1"/>
</dbReference>
<proteinExistence type="inferred from homology"/>
<evidence type="ECO:0000256" key="5">
    <source>
        <dbReference type="ARBA" id="ARBA00022692"/>
    </source>
</evidence>
<evidence type="ECO:0000256" key="1">
    <source>
        <dbReference type="ARBA" id="ARBA00004377"/>
    </source>
</evidence>
<keyword evidence="3" id="KW-1003">Cell membrane</keyword>
<reference evidence="11 12" key="1">
    <citation type="submission" date="2024-03" db="EMBL/GenBank/DDBJ databases">
        <title>Complete genome of BD2.</title>
        <authorList>
            <person name="Cao G."/>
        </authorList>
    </citation>
    <scope>NUCLEOTIDE SEQUENCE [LARGE SCALE GENOMIC DNA]</scope>
    <source>
        <strain evidence="11 12">BD2</strain>
    </source>
</reference>
<comment type="similarity">
    <text evidence="2">Belongs to the ElaB/YgaM/YqjD family.</text>
</comment>
<evidence type="ECO:0000259" key="10">
    <source>
        <dbReference type="Pfam" id="PF19029"/>
    </source>
</evidence>
<evidence type="ECO:0000256" key="4">
    <source>
        <dbReference type="ARBA" id="ARBA00022519"/>
    </source>
</evidence>
<organism evidence="11 12">
    <name type="scientific">Ectopseudomonas mendocina</name>
    <name type="common">Pseudomonas mendocina</name>
    <dbReference type="NCBI Taxonomy" id="300"/>
    <lineage>
        <taxon>Bacteria</taxon>
        <taxon>Pseudomonadati</taxon>
        <taxon>Pseudomonadota</taxon>
        <taxon>Gammaproteobacteria</taxon>
        <taxon>Pseudomonadales</taxon>
        <taxon>Pseudomonadaceae</taxon>
        <taxon>Ectopseudomonas</taxon>
    </lineage>
</organism>
<dbReference type="Pfam" id="PF05957">
    <property type="entry name" value="DUF883"/>
    <property type="match status" value="1"/>
</dbReference>
<gene>
    <name evidence="11" type="ORF">WG219_07885</name>
</gene>
<keyword evidence="4" id="KW-0997">Cell inner membrane</keyword>
<comment type="subcellular location">
    <subcellularLocation>
        <location evidence="1">Cell inner membrane</location>
        <topology evidence="1">Single-pass membrane protein</topology>
    </subcellularLocation>
</comment>
<dbReference type="InterPro" id="IPR010279">
    <property type="entry name" value="YqjD/ElaB"/>
</dbReference>
<sequence>MPRKSASSATDSQNQLIEQFQSLVADTEKLLQESADLAGDQAEGLREQLRNSLGKARDALKGTEESLKERGKAAIDATEGYVQSNPWQTIGIAAAIGVLIGLLIGRR</sequence>
<keyword evidence="6 8" id="KW-1133">Transmembrane helix</keyword>
<evidence type="ECO:0000256" key="2">
    <source>
        <dbReference type="ARBA" id="ARBA00010423"/>
    </source>
</evidence>
<evidence type="ECO:0000256" key="8">
    <source>
        <dbReference type="SAM" id="Phobius"/>
    </source>
</evidence>